<dbReference type="Proteomes" id="UP000254869">
    <property type="component" value="Unassembled WGS sequence"/>
</dbReference>
<evidence type="ECO:0000313" key="1">
    <source>
        <dbReference type="EMBL" id="RDI68332.1"/>
    </source>
</evidence>
<proteinExistence type="predicted"/>
<accession>A0A370IC68</accession>
<evidence type="ECO:0000313" key="2">
    <source>
        <dbReference type="Proteomes" id="UP000254869"/>
    </source>
</evidence>
<gene>
    <name evidence="1" type="ORF">DFR76_102733</name>
</gene>
<dbReference type="RefSeq" id="WP_156524890.1">
    <property type="nucleotide sequence ID" value="NZ_QQBC01000002.1"/>
</dbReference>
<protein>
    <submittedName>
        <fullName evidence="1">Uncharacterized protein</fullName>
    </submittedName>
</protein>
<keyword evidence="2" id="KW-1185">Reference proteome</keyword>
<dbReference type="EMBL" id="QQBC01000002">
    <property type="protein sequence ID" value="RDI68332.1"/>
    <property type="molecule type" value="Genomic_DNA"/>
</dbReference>
<name>A0A370IC68_9NOCA</name>
<dbReference type="AlphaFoldDB" id="A0A370IC68"/>
<dbReference type="STRING" id="1210086.GCA_001613105_01309"/>
<organism evidence="1 2">
    <name type="scientific">Nocardia pseudobrasiliensis</name>
    <dbReference type="NCBI Taxonomy" id="45979"/>
    <lineage>
        <taxon>Bacteria</taxon>
        <taxon>Bacillati</taxon>
        <taxon>Actinomycetota</taxon>
        <taxon>Actinomycetes</taxon>
        <taxon>Mycobacteriales</taxon>
        <taxon>Nocardiaceae</taxon>
        <taxon>Nocardia</taxon>
    </lineage>
</organism>
<comment type="caution">
    <text evidence="1">The sequence shown here is derived from an EMBL/GenBank/DDBJ whole genome shotgun (WGS) entry which is preliminary data.</text>
</comment>
<sequence length="49" mass="5572">MIDNVPAHRDFDDAPSRIVWPDPSPLNSWWDAVMHGEVLTVPRAPGRLH</sequence>
<reference evidence="1 2" key="1">
    <citation type="submission" date="2018-07" db="EMBL/GenBank/DDBJ databases">
        <title>Genomic Encyclopedia of Type Strains, Phase IV (KMG-IV): sequencing the most valuable type-strain genomes for metagenomic binning, comparative biology and taxonomic classification.</title>
        <authorList>
            <person name="Goeker M."/>
        </authorList>
    </citation>
    <scope>NUCLEOTIDE SEQUENCE [LARGE SCALE GENOMIC DNA]</scope>
    <source>
        <strain evidence="1 2">DSM 44290</strain>
    </source>
</reference>